<dbReference type="PANTHER" id="PTHR33121:SF79">
    <property type="entry name" value="CYCLIC DI-GMP PHOSPHODIESTERASE PDED-RELATED"/>
    <property type="match status" value="1"/>
</dbReference>
<dbReference type="InterPro" id="IPR043128">
    <property type="entry name" value="Rev_trsase/Diguanyl_cyclase"/>
</dbReference>
<sequence>MPRLTRDTLLKPLVPFSLLVMLSLSGFMLMVWLAARWQDQSFTLHTNQQLRTRLLAEQTLLVKQLRDYAVWDDMAIRIPDDSAPDLVWLRSNLTPTIYSDFQIDTAAIFDPDNALLYYVLQQGHERSFRSATVLPGWSTLQSATRHPSTSVSRAQSIVLREGNYYYWVAFMPIQKQTAGNVARSHRYMVFYRQISAQYLDAIRKELVLDRLILQARPDPAKPTYIPLLTPDNSTLGYLVWQVQQPGARMLQRLWLPVLLFCGLLLGLAGWLATVIRAGQRRTAAASHRLIQQGESLRTMVSSTSTQVLPLNQRIDHILGIAVHTLQRPFISLWQLEPVQQQLRCTHVSPESAQALLGKCIPFPLSAPHRQRLMQQHTVVSEPPDPAMHAVILQANLSDPASLAWQLLQHEGEFGGLLCAGAVAGHNWHSDELNYLAALADFIALQQERSARSQVEGQLYRQLYYDAESNAPNTLHLQMQWQQRNPADTTTRVCALLDLNLQDDFSGLLGPGGWPVLLAQLVQRLQPLLYGQEAFARIGRTRFALLLYIAPPLTLEQRIDMLLSNLSQPLSVQGHQLVLRPRLGISVHGRDADDFHSLLQHAELALQQNLQQAYQGWTLFDTEVKAQMARQQLLSNDLHHALERQQLMLHYQPVVESRSGRIVAVEALLRWQHPTLGMVPPDQFIPLAEANELIIPIGNWVLQTAGEQIALWRNQCGRLLPVAVNLSAAQLHDPRLAVMLEQILARHNLPPRALELELTERIMLEPSPALGANLAQLRTLGISIAIDDFGAGHASFNYLLQFQVQKLKIDRMFMSGVPGSSNHSQLVSMIVNMGHSLGIEVTGEGIEQEEQATFLRQIGCNYMQGYLFSRPVDATHLLQQLLREQEAQPALSPSSP</sequence>
<evidence type="ECO:0000313" key="4">
    <source>
        <dbReference type="EMBL" id="NLR76767.1"/>
    </source>
</evidence>
<comment type="caution">
    <text evidence="4">The sequence shown here is derived from an EMBL/GenBank/DDBJ whole genome shotgun (WGS) entry which is preliminary data.</text>
</comment>
<dbReference type="InterPro" id="IPR050706">
    <property type="entry name" value="Cyclic-di-GMP_PDE-like"/>
</dbReference>
<dbReference type="Gene3D" id="3.20.20.450">
    <property type="entry name" value="EAL domain"/>
    <property type="match status" value="1"/>
</dbReference>
<evidence type="ECO:0000259" key="3">
    <source>
        <dbReference type="PROSITE" id="PS50887"/>
    </source>
</evidence>
<gene>
    <name evidence="4" type="ORF">HF682_16485</name>
</gene>
<dbReference type="InterPro" id="IPR000160">
    <property type="entry name" value="GGDEF_dom"/>
</dbReference>
<organism evidence="4 5">
    <name type="scientific">Leeia aquatica</name>
    <dbReference type="NCBI Taxonomy" id="2725557"/>
    <lineage>
        <taxon>Bacteria</taxon>
        <taxon>Pseudomonadati</taxon>
        <taxon>Pseudomonadota</taxon>
        <taxon>Betaproteobacteria</taxon>
        <taxon>Neisseriales</taxon>
        <taxon>Leeiaceae</taxon>
        <taxon>Leeia</taxon>
    </lineage>
</organism>
<proteinExistence type="predicted"/>
<dbReference type="InterPro" id="IPR029787">
    <property type="entry name" value="Nucleotide_cyclase"/>
</dbReference>
<dbReference type="PROSITE" id="PS50883">
    <property type="entry name" value="EAL"/>
    <property type="match status" value="1"/>
</dbReference>
<name>A0A847SD48_9NEIS</name>
<dbReference type="EMBL" id="JABAIM010000005">
    <property type="protein sequence ID" value="NLR76767.1"/>
    <property type="molecule type" value="Genomic_DNA"/>
</dbReference>
<dbReference type="RefSeq" id="WP_168878445.1">
    <property type="nucleotide sequence ID" value="NZ_JABAIM010000005.1"/>
</dbReference>
<dbReference type="Proteomes" id="UP000587991">
    <property type="component" value="Unassembled WGS sequence"/>
</dbReference>
<dbReference type="InterPro" id="IPR001633">
    <property type="entry name" value="EAL_dom"/>
</dbReference>
<dbReference type="SUPFAM" id="SSF55781">
    <property type="entry name" value="GAF domain-like"/>
    <property type="match status" value="1"/>
</dbReference>
<dbReference type="AlphaFoldDB" id="A0A847SD48"/>
<dbReference type="PANTHER" id="PTHR33121">
    <property type="entry name" value="CYCLIC DI-GMP PHOSPHODIESTERASE PDEF"/>
    <property type="match status" value="1"/>
</dbReference>
<dbReference type="SMART" id="SM00052">
    <property type="entry name" value="EAL"/>
    <property type="match status" value="1"/>
</dbReference>
<dbReference type="PROSITE" id="PS50887">
    <property type="entry name" value="GGDEF"/>
    <property type="match status" value="1"/>
</dbReference>
<keyword evidence="1" id="KW-1133">Transmembrane helix</keyword>
<dbReference type="Gene3D" id="3.30.70.270">
    <property type="match status" value="1"/>
</dbReference>
<evidence type="ECO:0000313" key="5">
    <source>
        <dbReference type="Proteomes" id="UP000587991"/>
    </source>
</evidence>
<feature type="domain" description="GGDEF" evidence="3">
    <location>
        <begin position="489"/>
        <end position="621"/>
    </location>
</feature>
<dbReference type="SUPFAM" id="SSF141868">
    <property type="entry name" value="EAL domain-like"/>
    <property type="match status" value="1"/>
</dbReference>
<evidence type="ECO:0000256" key="1">
    <source>
        <dbReference type="SAM" id="Phobius"/>
    </source>
</evidence>
<dbReference type="CDD" id="cd01948">
    <property type="entry name" value="EAL"/>
    <property type="match status" value="1"/>
</dbReference>
<dbReference type="InterPro" id="IPR007892">
    <property type="entry name" value="CHASE4"/>
</dbReference>
<dbReference type="SUPFAM" id="SSF55073">
    <property type="entry name" value="Nucleotide cyclase"/>
    <property type="match status" value="1"/>
</dbReference>
<protein>
    <submittedName>
        <fullName evidence="4">EAL domain-containing protein</fullName>
    </submittedName>
</protein>
<feature type="transmembrane region" description="Helical" evidence="1">
    <location>
        <begin position="253"/>
        <end position="272"/>
    </location>
</feature>
<dbReference type="Pfam" id="PF00563">
    <property type="entry name" value="EAL"/>
    <property type="match status" value="1"/>
</dbReference>
<keyword evidence="5" id="KW-1185">Reference proteome</keyword>
<dbReference type="Pfam" id="PF05228">
    <property type="entry name" value="CHASE4"/>
    <property type="match status" value="1"/>
</dbReference>
<dbReference type="SMART" id="SM00267">
    <property type="entry name" value="GGDEF"/>
    <property type="match status" value="1"/>
</dbReference>
<reference evidence="4 5" key="1">
    <citation type="submission" date="2020-04" db="EMBL/GenBank/DDBJ databases">
        <title>Draft genome of Leeia sp. IMCC25680.</title>
        <authorList>
            <person name="Song J."/>
            <person name="Cho J.-C."/>
        </authorList>
    </citation>
    <scope>NUCLEOTIDE SEQUENCE [LARGE SCALE GENOMIC DNA]</scope>
    <source>
        <strain evidence="4 5">IMCC25680</strain>
    </source>
</reference>
<feature type="transmembrane region" description="Helical" evidence="1">
    <location>
        <begin position="12"/>
        <end position="35"/>
    </location>
</feature>
<accession>A0A847SD48</accession>
<keyword evidence="1" id="KW-0472">Membrane</keyword>
<keyword evidence="1" id="KW-0812">Transmembrane</keyword>
<evidence type="ECO:0000259" key="2">
    <source>
        <dbReference type="PROSITE" id="PS50883"/>
    </source>
</evidence>
<dbReference type="Pfam" id="PF00990">
    <property type="entry name" value="GGDEF"/>
    <property type="match status" value="1"/>
</dbReference>
<dbReference type="GO" id="GO:0071111">
    <property type="term" value="F:cyclic-guanylate-specific phosphodiesterase activity"/>
    <property type="evidence" value="ECO:0007669"/>
    <property type="project" value="InterPro"/>
</dbReference>
<feature type="domain" description="EAL" evidence="2">
    <location>
        <begin position="630"/>
        <end position="884"/>
    </location>
</feature>
<dbReference type="InterPro" id="IPR035919">
    <property type="entry name" value="EAL_sf"/>
</dbReference>